<proteinExistence type="predicted"/>
<keyword evidence="3" id="KW-1185">Reference proteome</keyword>
<evidence type="ECO:0008006" key="4">
    <source>
        <dbReference type="Google" id="ProtNLM"/>
    </source>
</evidence>
<dbReference type="KEGG" id="dti:Desti_0275"/>
<dbReference type="Proteomes" id="UP000006055">
    <property type="component" value="Chromosome"/>
</dbReference>
<gene>
    <name evidence="2" type="ordered locus">Desti_0275</name>
</gene>
<dbReference type="RefSeq" id="WP_014808176.1">
    <property type="nucleotide sequence ID" value="NC_018025.1"/>
</dbReference>
<feature type="region of interest" description="Disordered" evidence="1">
    <location>
        <begin position="27"/>
        <end position="122"/>
    </location>
</feature>
<feature type="compositionally biased region" description="Basic and acidic residues" evidence="1">
    <location>
        <begin position="60"/>
        <end position="70"/>
    </location>
</feature>
<organism evidence="2 3">
    <name type="scientific">Desulfomonile tiedjei (strain ATCC 49306 / DSM 6799 / DCB-1)</name>
    <dbReference type="NCBI Taxonomy" id="706587"/>
    <lineage>
        <taxon>Bacteria</taxon>
        <taxon>Pseudomonadati</taxon>
        <taxon>Thermodesulfobacteriota</taxon>
        <taxon>Desulfomonilia</taxon>
        <taxon>Desulfomonilales</taxon>
        <taxon>Desulfomonilaceae</taxon>
        <taxon>Desulfomonile</taxon>
    </lineage>
</organism>
<reference evidence="3" key="1">
    <citation type="submission" date="2012-06" db="EMBL/GenBank/DDBJ databases">
        <title>Complete sequence of chromosome of Desulfomonile tiedjei DSM 6799.</title>
        <authorList>
            <person name="Lucas S."/>
            <person name="Copeland A."/>
            <person name="Lapidus A."/>
            <person name="Glavina del Rio T."/>
            <person name="Dalin E."/>
            <person name="Tice H."/>
            <person name="Bruce D."/>
            <person name="Goodwin L."/>
            <person name="Pitluck S."/>
            <person name="Peters L."/>
            <person name="Ovchinnikova G."/>
            <person name="Zeytun A."/>
            <person name="Lu M."/>
            <person name="Kyrpides N."/>
            <person name="Mavromatis K."/>
            <person name="Ivanova N."/>
            <person name="Brettin T."/>
            <person name="Detter J.C."/>
            <person name="Han C."/>
            <person name="Larimer F."/>
            <person name="Land M."/>
            <person name="Hauser L."/>
            <person name="Markowitz V."/>
            <person name="Cheng J.-F."/>
            <person name="Hugenholtz P."/>
            <person name="Woyke T."/>
            <person name="Wu D."/>
            <person name="Spring S."/>
            <person name="Schroeder M."/>
            <person name="Brambilla E."/>
            <person name="Klenk H.-P."/>
            <person name="Eisen J.A."/>
        </authorList>
    </citation>
    <scope>NUCLEOTIDE SEQUENCE [LARGE SCALE GENOMIC DNA]</scope>
    <source>
        <strain evidence="3">ATCC 49306 / DSM 6799 / DCB-1</strain>
    </source>
</reference>
<accession>I4C0C6</accession>
<dbReference type="EMBL" id="CP003360">
    <property type="protein sequence ID" value="AFM23017.1"/>
    <property type="molecule type" value="Genomic_DNA"/>
</dbReference>
<evidence type="ECO:0000256" key="1">
    <source>
        <dbReference type="SAM" id="MobiDB-lite"/>
    </source>
</evidence>
<dbReference type="AlphaFoldDB" id="I4C0C6"/>
<dbReference type="PROSITE" id="PS51257">
    <property type="entry name" value="PROKAR_LIPOPROTEIN"/>
    <property type="match status" value="1"/>
</dbReference>
<protein>
    <recommendedName>
        <fullName evidence="4">Lipoprotein</fullName>
    </recommendedName>
</protein>
<name>I4C0C6_DESTA</name>
<evidence type="ECO:0000313" key="2">
    <source>
        <dbReference type="EMBL" id="AFM23017.1"/>
    </source>
</evidence>
<evidence type="ECO:0000313" key="3">
    <source>
        <dbReference type="Proteomes" id="UP000006055"/>
    </source>
</evidence>
<dbReference type="HOGENOM" id="CLU_1259751_0_0_7"/>
<sequence>MFRLILVIGTSVAILCGCIVPVQEARKNPGLNSETPSNDAADRVSGNGQLIKPYIPSERVSSESRTKSRVSEPVQAISTSSPVVAESNAEAAPNPVVAESGAEAPPKIEPSPVPEASTTKRQFEDQQVRAAAIELARSYSGIHKLKLCFAVKEDEWWATLYESTGNAFELKRYTWNREQEKFQPFLVPKRINGERLQASLGEQEPDMACEVIDPTPTEQ</sequence>